<name>E3GGW3_9FIRM</name>
<gene>
    <name evidence="2" type="ordered locus">ELI_3974</name>
</gene>
<evidence type="ECO:0000313" key="3">
    <source>
        <dbReference type="Proteomes" id="UP000006873"/>
    </source>
</evidence>
<keyword evidence="3" id="KW-1185">Reference proteome</keyword>
<dbReference type="KEGG" id="elm:ELI_3974"/>
<feature type="signal peptide" evidence="1">
    <location>
        <begin position="1"/>
        <end position="19"/>
    </location>
</feature>
<dbReference type="EMBL" id="CP002273">
    <property type="protein sequence ID" value="ADO38918.2"/>
    <property type="molecule type" value="Genomic_DNA"/>
</dbReference>
<dbReference type="AlphaFoldDB" id="E3GGW3"/>
<evidence type="ECO:0000256" key="1">
    <source>
        <dbReference type="SAM" id="SignalP"/>
    </source>
</evidence>
<accession>E3GGW3</accession>
<evidence type="ECO:0000313" key="2">
    <source>
        <dbReference type="EMBL" id="ADO38918.2"/>
    </source>
</evidence>
<dbReference type="HOGENOM" id="CLU_2989967_0_0_9"/>
<proteinExistence type="predicted"/>
<sequence>MAILIIAPSFISASGLPLAAPFLCTYHFQKKITERAFFIRIPQDTGSKGSKHLGYVF</sequence>
<dbReference type="Proteomes" id="UP000006873">
    <property type="component" value="Chromosome"/>
</dbReference>
<protein>
    <submittedName>
        <fullName evidence="2">Uncharacterized protein</fullName>
    </submittedName>
</protein>
<reference evidence="2 3" key="2">
    <citation type="journal article" date="2011" name="J. Bacteriol.">
        <title>Complete genome sequence of a carbon monoxide-utilizing acetogen, Eubacterium limosum KIST612.</title>
        <authorList>
            <person name="Roh H."/>
            <person name="Ko H.J."/>
            <person name="Kim D."/>
            <person name="Choi D.G."/>
            <person name="Park S."/>
            <person name="Kim S."/>
            <person name="Chang I.S."/>
            <person name="Choi I.G."/>
        </authorList>
    </citation>
    <scope>NUCLEOTIDE SEQUENCE [LARGE SCALE GENOMIC DNA]</scope>
    <source>
        <strain evidence="2 3">KIST612</strain>
    </source>
</reference>
<keyword evidence="1" id="KW-0732">Signal</keyword>
<feature type="chain" id="PRO_5039350127" evidence="1">
    <location>
        <begin position="20"/>
        <end position="57"/>
    </location>
</feature>
<organism evidence="2 3">
    <name type="scientific">Eubacterium callanderi</name>
    <dbReference type="NCBI Taxonomy" id="53442"/>
    <lineage>
        <taxon>Bacteria</taxon>
        <taxon>Bacillati</taxon>
        <taxon>Bacillota</taxon>
        <taxon>Clostridia</taxon>
        <taxon>Eubacteriales</taxon>
        <taxon>Eubacteriaceae</taxon>
        <taxon>Eubacterium</taxon>
    </lineage>
</organism>
<reference key="1">
    <citation type="submission" date="2010-09" db="EMBL/GenBank/DDBJ databases">
        <authorList>
            <person name="Roh H."/>
            <person name="Ko H.-J."/>
            <person name="Kim D."/>
            <person name="Choi D.G."/>
            <person name="Park S."/>
            <person name="Kim S."/>
            <person name="Kim K.H."/>
            <person name="Chang I.S."/>
            <person name="Choi I.-G."/>
        </authorList>
    </citation>
    <scope>NUCLEOTIDE SEQUENCE</scope>
    <source>
        <strain>KIST612</strain>
    </source>
</reference>